<dbReference type="RefSeq" id="WP_424605297.1">
    <property type="nucleotide sequence ID" value="NZ_JBNAVA010000003.1"/>
</dbReference>
<keyword evidence="2 5" id="KW-0479">Metal-binding</keyword>
<dbReference type="PANTHER" id="PTHR21256:SF2">
    <property type="entry name" value="HISTIDINE BIOSYNTHESIS TRIFUNCTIONAL PROTEIN"/>
    <property type="match status" value="1"/>
</dbReference>
<dbReference type="GO" id="GO:0004399">
    <property type="term" value="F:histidinol dehydrogenase activity"/>
    <property type="evidence" value="ECO:0007669"/>
    <property type="project" value="UniProtKB-UniRule"/>
</dbReference>
<proteinExistence type="inferred from homology"/>
<keyword evidence="5 8" id="KW-0520">NAD</keyword>
<keyword evidence="5" id="KW-0368">Histidine biosynthesis</keyword>
<accession>A0A2J6WNP8</accession>
<comment type="cofactor">
    <cofactor evidence="5 10">
        <name>Zn(2+)</name>
        <dbReference type="ChEBI" id="CHEBI:29105"/>
    </cofactor>
    <text evidence="5 10">Binds 1 zinc ion per subunit.</text>
</comment>
<feature type="active site" description="Proton acceptor" evidence="5 7">
    <location>
        <position position="318"/>
    </location>
</feature>
<feature type="binding site" evidence="5 10">
    <location>
        <position position="352"/>
    </location>
    <ligand>
        <name>Zn(2+)</name>
        <dbReference type="ChEBI" id="CHEBI:29105"/>
    </ligand>
</feature>
<dbReference type="HAMAP" id="MF_01024">
    <property type="entry name" value="HisD"/>
    <property type="match status" value="1"/>
</dbReference>
<feature type="binding site" evidence="5 9">
    <location>
        <position position="250"/>
    </location>
    <ligand>
        <name>substrate</name>
    </ligand>
</feature>
<feature type="binding site" evidence="5 8">
    <location>
        <position position="205"/>
    </location>
    <ligand>
        <name>NAD(+)</name>
        <dbReference type="ChEBI" id="CHEBI:57540"/>
    </ligand>
</feature>
<sequence length="419" mass="46233">MIYKDTNEILPRILKRSDDYEEQYLSTVLSIIDDVKKNGNSALKIYSKKFDNNPDENLEVTKKEMISAYDNIDEQLKLDLQLAKKNIEEYHKNQLEKSWFIEKEGTILGQKITPLDRVGVYVPGGKASYPSTVLMNVIPAKVAGVKEVIVVTPAKDGKISEIVLAACYIAGVDKIFKIGGAQAIAALSYGTETIPNVDKIVGPGNIYVALAKKLVFGRVDIDMIAGPSEILIIADDSANPEYVAADMLSQAEHDELASSITITDSLNLAEEIEKYLNIHLKSLPKRDIAEQSLKQYGGIIVVKNINEAVELSNSIAPEHLELAVKNPFELLPKIKHAGAIFLGHYTPEAMGDYFAGPNHTLPTGGTARFSSPLGTYDFFKRTSIISYTRDSFLKQKENVYRLAKSEDLDAHALSVKVRG</sequence>
<dbReference type="InterPro" id="IPR012131">
    <property type="entry name" value="Hstdl_DH"/>
</dbReference>
<feature type="binding site" evidence="5 10">
    <location>
        <position position="250"/>
    </location>
    <ligand>
        <name>Zn(2+)</name>
        <dbReference type="ChEBI" id="CHEBI:29105"/>
    </ligand>
</feature>
<evidence type="ECO:0000256" key="10">
    <source>
        <dbReference type="PIRSR" id="PIRSR000099-4"/>
    </source>
</evidence>
<evidence type="ECO:0000256" key="1">
    <source>
        <dbReference type="ARBA" id="ARBA00010178"/>
    </source>
</evidence>
<feature type="binding site" evidence="5 9">
    <location>
        <position position="411"/>
    </location>
    <ligand>
        <name>substrate</name>
    </ligand>
</feature>
<feature type="binding site" evidence="5 9">
    <location>
        <position position="228"/>
    </location>
    <ligand>
        <name>substrate</name>
    </ligand>
</feature>
<dbReference type="AlphaFoldDB" id="A0A2J6WNP8"/>
<keyword evidence="4 5" id="KW-0560">Oxidoreductase</keyword>
<evidence type="ECO:0000256" key="2">
    <source>
        <dbReference type="ARBA" id="ARBA00022723"/>
    </source>
</evidence>
<dbReference type="PRINTS" id="PR00083">
    <property type="entry name" value="HOLDHDRGNASE"/>
</dbReference>
<evidence type="ECO:0000256" key="11">
    <source>
        <dbReference type="RuleBase" id="RU004175"/>
    </source>
</evidence>
<feature type="binding site" evidence="5 9">
    <location>
        <position position="319"/>
    </location>
    <ligand>
        <name>substrate</name>
    </ligand>
</feature>
<dbReference type="GO" id="GO:0000105">
    <property type="term" value="P:L-histidine biosynthetic process"/>
    <property type="evidence" value="ECO:0007669"/>
    <property type="project" value="UniProtKB-UniRule"/>
</dbReference>
<comment type="caution">
    <text evidence="12">The sequence shown here is derived from an EMBL/GenBank/DDBJ whole genome shotgun (WGS) entry which is preliminary data.</text>
</comment>
<evidence type="ECO:0000256" key="9">
    <source>
        <dbReference type="PIRSR" id="PIRSR000099-3"/>
    </source>
</evidence>
<dbReference type="Gene3D" id="3.40.50.1980">
    <property type="entry name" value="Nitrogenase molybdenum iron protein domain"/>
    <property type="match status" value="2"/>
</dbReference>
<dbReference type="GO" id="GO:0008270">
    <property type="term" value="F:zinc ion binding"/>
    <property type="evidence" value="ECO:0007669"/>
    <property type="project" value="UniProtKB-UniRule"/>
</dbReference>
<feature type="active site" description="Proton acceptor" evidence="5 7">
    <location>
        <position position="319"/>
    </location>
</feature>
<comment type="function">
    <text evidence="5">Catalyzes the sequential NAD-dependent oxidations of L-histidinol to L-histidinaldehyde and then to L-histidine.</text>
</comment>
<dbReference type="EC" id="1.1.1.23" evidence="5"/>
<comment type="catalytic activity">
    <reaction evidence="5">
        <text>L-histidinol + 2 NAD(+) + H2O = L-histidine + 2 NADH + 3 H(+)</text>
        <dbReference type="Rhea" id="RHEA:20641"/>
        <dbReference type="ChEBI" id="CHEBI:15377"/>
        <dbReference type="ChEBI" id="CHEBI:15378"/>
        <dbReference type="ChEBI" id="CHEBI:57540"/>
        <dbReference type="ChEBI" id="CHEBI:57595"/>
        <dbReference type="ChEBI" id="CHEBI:57699"/>
        <dbReference type="ChEBI" id="CHEBI:57945"/>
        <dbReference type="EC" id="1.1.1.23"/>
    </reaction>
</comment>
<feature type="binding site" evidence="5 9">
    <location>
        <position position="253"/>
    </location>
    <ligand>
        <name>substrate</name>
    </ligand>
</feature>
<evidence type="ECO:0000256" key="5">
    <source>
        <dbReference type="HAMAP-Rule" id="MF_01024"/>
    </source>
</evidence>
<evidence type="ECO:0000256" key="3">
    <source>
        <dbReference type="ARBA" id="ARBA00022833"/>
    </source>
</evidence>
<dbReference type="NCBIfam" id="TIGR00069">
    <property type="entry name" value="hisD"/>
    <property type="match status" value="1"/>
</dbReference>
<evidence type="ECO:0000313" key="12">
    <source>
        <dbReference type="EMBL" id="PMP72032.1"/>
    </source>
</evidence>
<feature type="binding site" evidence="5 8">
    <location>
        <position position="121"/>
    </location>
    <ligand>
        <name>NAD(+)</name>
        <dbReference type="ChEBI" id="CHEBI:57540"/>
    </ligand>
</feature>
<feature type="binding site" evidence="5 9">
    <location>
        <position position="352"/>
    </location>
    <ligand>
        <name>substrate</name>
    </ligand>
</feature>
<name>A0A2J6WNP8_9BACT</name>
<comment type="pathway">
    <text evidence="5">Amino-acid biosynthesis; L-histidine biosynthesis; L-histidine from 5-phospho-alpha-D-ribose 1-diphosphate: step 9/9.</text>
</comment>
<dbReference type="PANTHER" id="PTHR21256">
    <property type="entry name" value="HISTIDINOL DEHYDROGENASE HDH"/>
    <property type="match status" value="1"/>
</dbReference>
<dbReference type="Gene3D" id="1.20.5.1300">
    <property type="match status" value="1"/>
</dbReference>
<dbReference type="UniPathway" id="UPA00031">
    <property type="reaction ID" value="UER00014"/>
</dbReference>
<dbReference type="PROSITE" id="PS00611">
    <property type="entry name" value="HISOL_DEHYDROGENASE"/>
    <property type="match status" value="1"/>
</dbReference>
<keyword evidence="5" id="KW-0028">Amino-acid biosynthesis</keyword>
<dbReference type="InterPro" id="IPR022695">
    <property type="entry name" value="Histidinol_DH_monofunct"/>
</dbReference>
<dbReference type="EMBL" id="PNIN01000029">
    <property type="protein sequence ID" value="PMP72032.1"/>
    <property type="molecule type" value="Genomic_DNA"/>
</dbReference>
<dbReference type="Proteomes" id="UP000242881">
    <property type="component" value="Unassembled WGS sequence"/>
</dbReference>
<protein>
    <recommendedName>
        <fullName evidence="5">Histidinol dehydrogenase</fullName>
        <shortName evidence="5">HDH</shortName>
        <ecNumber evidence="5">1.1.1.23</ecNumber>
    </recommendedName>
</protein>
<keyword evidence="3 5" id="KW-0862">Zinc</keyword>
<feature type="binding site" evidence="5 10">
    <location>
        <position position="253"/>
    </location>
    <ligand>
        <name>Zn(2+)</name>
        <dbReference type="ChEBI" id="CHEBI:29105"/>
    </ligand>
</feature>
<dbReference type="FunFam" id="3.40.50.1980:FF:000026">
    <property type="entry name" value="Histidinol dehydrogenase"/>
    <property type="match status" value="1"/>
</dbReference>
<evidence type="ECO:0000256" key="7">
    <source>
        <dbReference type="PIRSR" id="PIRSR000099-1"/>
    </source>
</evidence>
<dbReference type="PIRSF" id="PIRSF000099">
    <property type="entry name" value="Histidinol_dh"/>
    <property type="match status" value="1"/>
</dbReference>
<reference evidence="12 13" key="1">
    <citation type="submission" date="2018-01" db="EMBL/GenBank/DDBJ databases">
        <title>Metagenomic assembled genomes from two thermal pools in the Uzon Caldera, Kamchatka, Russia.</title>
        <authorList>
            <person name="Wilkins L."/>
            <person name="Ettinger C."/>
        </authorList>
    </citation>
    <scope>NUCLEOTIDE SEQUENCE [LARGE SCALE GENOMIC DNA]</scope>
    <source>
        <strain evidence="12">ZAV-05</strain>
    </source>
</reference>
<dbReference type="GO" id="GO:0005829">
    <property type="term" value="C:cytosol"/>
    <property type="evidence" value="ECO:0007669"/>
    <property type="project" value="TreeGrafter"/>
</dbReference>
<evidence type="ECO:0000256" key="4">
    <source>
        <dbReference type="ARBA" id="ARBA00023002"/>
    </source>
</evidence>
<feature type="binding site" evidence="5 8">
    <location>
        <position position="182"/>
    </location>
    <ligand>
        <name>NAD(+)</name>
        <dbReference type="ChEBI" id="CHEBI:57540"/>
    </ligand>
</feature>
<feature type="binding site" evidence="5 10">
    <location>
        <position position="411"/>
    </location>
    <ligand>
        <name>Zn(2+)</name>
        <dbReference type="ChEBI" id="CHEBI:29105"/>
    </ligand>
</feature>
<gene>
    <name evidence="5 12" type="primary">hisD</name>
    <name evidence="12" type="ORF">C0187_02630</name>
</gene>
<evidence type="ECO:0000256" key="6">
    <source>
        <dbReference type="PIRNR" id="PIRNR000099"/>
    </source>
</evidence>
<evidence type="ECO:0000313" key="13">
    <source>
        <dbReference type="Proteomes" id="UP000242881"/>
    </source>
</evidence>
<dbReference type="FunFam" id="3.40.50.1980:FF:000001">
    <property type="entry name" value="Histidinol dehydrogenase"/>
    <property type="match status" value="1"/>
</dbReference>
<dbReference type="InterPro" id="IPR016161">
    <property type="entry name" value="Ald_DH/histidinol_DH"/>
</dbReference>
<organism evidence="12 13">
    <name type="scientific">Calditerrivibrio nitroreducens</name>
    <dbReference type="NCBI Taxonomy" id="477976"/>
    <lineage>
        <taxon>Bacteria</taxon>
        <taxon>Pseudomonadati</taxon>
        <taxon>Deferribacterota</taxon>
        <taxon>Deferribacteres</taxon>
        <taxon>Deferribacterales</taxon>
        <taxon>Calditerrivibrionaceae</taxon>
    </lineage>
</organism>
<dbReference type="InterPro" id="IPR001692">
    <property type="entry name" value="Histidinol_DH_CS"/>
</dbReference>
<comment type="similarity">
    <text evidence="1 5 6 11">Belongs to the histidinol dehydrogenase family.</text>
</comment>
<evidence type="ECO:0000256" key="8">
    <source>
        <dbReference type="PIRSR" id="PIRSR000099-2"/>
    </source>
</evidence>
<dbReference type="SUPFAM" id="SSF53720">
    <property type="entry name" value="ALDH-like"/>
    <property type="match status" value="1"/>
</dbReference>
<dbReference type="Pfam" id="PF00815">
    <property type="entry name" value="Histidinol_dh"/>
    <property type="match status" value="1"/>
</dbReference>
<dbReference type="CDD" id="cd06572">
    <property type="entry name" value="Histidinol_dh"/>
    <property type="match status" value="1"/>
</dbReference>
<feature type="binding site" evidence="5 9">
    <location>
        <position position="406"/>
    </location>
    <ligand>
        <name>substrate</name>
    </ligand>
</feature>
<dbReference type="GO" id="GO:0051287">
    <property type="term" value="F:NAD binding"/>
    <property type="evidence" value="ECO:0007669"/>
    <property type="project" value="InterPro"/>
</dbReference>